<dbReference type="Proteomes" id="UP000310458">
    <property type="component" value="Unassembled WGS sequence"/>
</dbReference>
<protein>
    <submittedName>
        <fullName evidence="2">Alpha/beta hydrolase</fullName>
    </submittedName>
</protein>
<dbReference type="InterPro" id="IPR000639">
    <property type="entry name" value="Epox_hydrolase-like"/>
</dbReference>
<keyword evidence="3" id="KW-1185">Reference proteome</keyword>
<evidence type="ECO:0000313" key="2">
    <source>
        <dbReference type="EMBL" id="TLP94858.1"/>
    </source>
</evidence>
<dbReference type="InterPro" id="IPR029058">
    <property type="entry name" value="AB_hydrolase_fold"/>
</dbReference>
<proteinExistence type="predicted"/>
<evidence type="ECO:0000313" key="3">
    <source>
        <dbReference type="Proteomes" id="UP000310458"/>
    </source>
</evidence>
<dbReference type="PANTHER" id="PTHR43798">
    <property type="entry name" value="MONOACYLGLYCEROL LIPASE"/>
    <property type="match status" value="1"/>
</dbReference>
<dbReference type="SUPFAM" id="SSF53474">
    <property type="entry name" value="alpha/beta-Hydrolases"/>
    <property type="match status" value="1"/>
</dbReference>
<dbReference type="GO" id="GO:0047372">
    <property type="term" value="F:monoacylglycerol lipase activity"/>
    <property type="evidence" value="ECO:0007669"/>
    <property type="project" value="TreeGrafter"/>
</dbReference>
<dbReference type="AlphaFoldDB" id="A0A5R9B917"/>
<organism evidence="2 3">
    <name type="scientific">Nesterenkonia salmonea</name>
    <dbReference type="NCBI Taxonomy" id="1804987"/>
    <lineage>
        <taxon>Bacteria</taxon>
        <taxon>Bacillati</taxon>
        <taxon>Actinomycetota</taxon>
        <taxon>Actinomycetes</taxon>
        <taxon>Micrococcales</taxon>
        <taxon>Micrococcaceae</taxon>
        <taxon>Nesterenkonia</taxon>
    </lineage>
</organism>
<accession>A0A5R9B917</accession>
<dbReference type="OrthoDB" id="2987348at2"/>
<dbReference type="Gene3D" id="3.40.50.1820">
    <property type="entry name" value="alpha/beta hydrolase"/>
    <property type="match status" value="1"/>
</dbReference>
<dbReference type="GO" id="GO:0016020">
    <property type="term" value="C:membrane"/>
    <property type="evidence" value="ECO:0007669"/>
    <property type="project" value="TreeGrafter"/>
</dbReference>
<dbReference type="InterPro" id="IPR000073">
    <property type="entry name" value="AB_hydrolase_1"/>
</dbReference>
<dbReference type="InterPro" id="IPR050266">
    <property type="entry name" value="AB_hydrolase_sf"/>
</dbReference>
<keyword evidence="2" id="KW-0378">Hydrolase</keyword>
<feature type="domain" description="AB hydrolase-1" evidence="1">
    <location>
        <begin position="22"/>
        <end position="266"/>
    </location>
</feature>
<comment type="caution">
    <text evidence="2">The sequence shown here is derived from an EMBL/GenBank/DDBJ whole genome shotgun (WGS) entry which is preliminary data.</text>
</comment>
<dbReference type="GO" id="GO:0046464">
    <property type="term" value="P:acylglycerol catabolic process"/>
    <property type="evidence" value="ECO:0007669"/>
    <property type="project" value="TreeGrafter"/>
</dbReference>
<sequence>MRRITQLSDIKMSYTDTGGTQPLVVLLHGWPQTSQCWARVIPDLAQHYRVVAPDLRGYGLTDKPRGGFDKKSMAQDIRELVNHLGYSSVRIVGHDRGARVAHRFALDHGEVLTHLTVLDIAPTLHMFRHGSMDTAHGYWHWLFHMKDDLPELLVGPHIDAYLRFFFERWTLQRGALEPVIGDYVEAFSQPGALRSGFDDYRATDIDLVHDAGDFDAGRTVDLPVQVLWGAQGLVGGKDVVEFWKPFAPNAFGEPISDCGHFIPEEQPEILLDKLKHHLAA</sequence>
<name>A0A5R9B917_9MICC</name>
<dbReference type="Pfam" id="PF00561">
    <property type="entry name" value="Abhydrolase_1"/>
    <property type="match status" value="1"/>
</dbReference>
<gene>
    <name evidence="2" type="ORF">FEF26_11120</name>
</gene>
<dbReference type="PRINTS" id="PR00412">
    <property type="entry name" value="EPOXHYDRLASE"/>
</dbReference>
<dbReference type="EMBL" id="VAVZ01000031">
    <property type="protein sequence ID" value="TLP94858.1"/>
    <property type="molecule type" value="Genomic_DNA"/>
</dbReference>
<reference evidence="2 3" key="1">
    <citation type="submission" date="2019-05" db="EMBL/GenBank/DDBJ databases">
        <title>Nesterenkonia sp. GY074 isolated from the Southern Atlantic Ocean.</title>
        <authorList>
            <person name="Zhang G."/>
        </authorList>
    </citation>
    <scope>NUCLEOTIDE SEQUENCE [LARGE SCALE GENOMIC DNA]</scope>
    <source>
        <strain evidence="2 3">GY074</strain>
    </source>
</reference>
<evidence type="ECO:0000259" key="1">
    <source>
        <dbReference type="Pfam" id="PF00561"/>
    </source>
</evidence>
<dbReference type="PANTHER" id="PTHR43798:SF33">
    <property type="entry name" value="HYDROLASE, PUTATIVE (AFU_ORTHOLOGUE AFUA_2G14860)-RELATED"/>
    <property type="match status" value="1"/>
</dbReference>